<keyword evidence="10" id="KW-1185">Reference proteome</keyword>
<evidence type="ECO:0000256" key="7">
    <source>
        <dbReference type="SAM" id="Phobius"/>
    </source>
</evidence>
<organism evidence="9 10">
    <name type="scientific">Clostridium fermenticellae</name>
    <dbReference type="NCBI Taxonomy" id="2068654"/>
    <lineage>
        <taxon>Bacteria</taxon>
        <taxon>Bacillati</taxon>
        <taxon>Bacillota</taxon>
        <taxon>Clostridia</taxon>
        <taxon>Eubacteriales</taxon>
        <taxon>Clostridiaceae</taxon>
        <taxon>Clostridium</taxon>
    </lineage>
</organism>
<dbReference type="InterPro" id="IPR011701">
    <property type="entry name" value="MFS"/>
</dbReference>
<keyword evidence="6 7" id="KW-0472">Membrane</keyword>
<dbReference type="OrthoDB" id="1673995at2"/>
<evidence type="ECO:0000313" key="9">
    <source>
        <dbReference type="EMBL" id="AYD39681.1"/>
    </source>
</evidence>
<evidence type="ECO:0000256" key="5">
    <source>
        <dbReference type="ARBA" id="ARBA00022989"/>
    </source>
</evidence>
<dbReference type="GO" id="GO:0022857">
    <property type="term" value="F:transmembrane transporter activity"/>
    <property type="evidence" value="ECO:0007669"/>
    <property type="project" value="InterPro"/>
</dbReference>
<evidence type="ECO:0000259" key="8">
    <source>
        <dbReference type="PROSITE" id="PS50850"/>
    </source>
</evidence>
<feature type="transmembrane region" description="Helical" evidence="7">
    <location>
        <begin position="55"/>
        <end position="74"/>
    </location>
</feature>
<dbReference type="PANTHER" id="PTHR11662">
    <property type="entry name" value="SOLUTE CARRIER FAMILY 17"/>
    <property type="match status" value="1"/>
</dbReference>
<gene>
    <name evidence="9" type="ORF">D4Z93_03745</name>
</gene>
<dbReference type="Proteomes" id="UP000266301">
    <property type="component" value="Chromosome"/>
</dbReference>
<evidence type="ECO:0000256" key="2">
    <source>
        <dbReference type="ARBA" id="ARBA00022448"/>
    </source>
</evidence>
<dbReference type="InterPro" id="IPR000849">
    <property type="entry name" value="Sugar_P_transporter"/>
</dbReference>
<dbReference type="CDD" id="cd17319">
    <property type="entry name" value="MFS_ExuT_GudP_like"/>
    <property type="match status" value="1"/>
</dbReference>
<dbReference type="InterPro" id="IPR020846">
    <property type="entry name" value="MFS_dom"/>
</dbReference>
<sequence>MYLQSKMEGGKRMRKKRNIILAILFLTWTVCYMDRMVMTVAVPYIAKDFNLTPVAMGVVMSTFFAGYALFQIPGGMLADKFGARKIMSIAVSWWSVFTVFTGMAASLTHMLIIRFLFGVGEASFPGGSWKTIANWFPKKERASANSIMMSSNSLGPAIAPLFVVGIMAAYGWRSVFYFLFIPGIIVVLLIWFFIKDNPKDSKMISAEELKVIQDENFEKESTVDKVKFIDIIKLPVAWKLFFTWFTYDIVFWGFSSWIPSYLVNARGFQLLKMGIIASLPFFAGTVGVIVGGYVSDKYFVGKRRNLIVISEILTAIMLFLTYNTSGEGLAMTFLTLTGFFVCVAFGGFWALPMNILNPEVMGASSSFINFAGQIAGFISPIVMGILVQISGGSFGMAFVFLAIAVLVSACIAFTIREKKVEISKTIDI</sequence>
<feature type="transmembrane region" description="Helical" evidence="7">
    <location>
        <begin position="395"/>
        <end position="415"/>
    </location>
</feature>
<feature type="transmembrane region" description="Helical" evidence="7">
    <location>
        <begin position="176"/>
        <end position="194"/>
    </location>
</feature>
<dbReference type="PROSITE" id="PS50850">
    <property type="entry name" value="MFS"/>
    <property type="match status" value="1"/>
</dbReference>
<dbReference type="PANTHER" id="PTHR11662:SF399">
    <property type="entry name" value="FI19708P1-RELATED"/>
    <property type="match status" value="1"/>
</dbReference>
<dbReference type="InterPro" id="IPR036259">
    <property type="entry name" value="MFS_trans_sf"/>
</dbReference>
<feature type="transmembrane region" description="Helical" evidence="7">
    <location>
        <begin position="367"/>
        <end position="389"/>
    </location>
</feature>
<protein>
    <submittedName>
        <fullName evidence="9">MFS transporter</fullName>
    </submittedName>
</protein>
<name>A0A386H1U3_9CLOT</name>
<proteinExistence type="predicted"/>
<keyword evidence="4 7" id="KW-0812">Transmembrane</keyword>
<reference evidence="9 10" key="1">
    <citation type="journal article" date="2019" name="Int. J. Syst. Evol. Microbiol.">
        <title>Clostridium fermenticellae sp. nov., isolated from the mud in a fermentation cellar for the production of the Chinese liquor, baijiu.</title>
        <authorList>
            <person name="Xu P.X."/>
            <person name="Chai L.J."/>
            <person name="Qiu T."/>
            <person name="Zhang X.J."/>
            <person name="Lu Z.M."/>
            <person name="Xiao C."/>
            <person name="Wang S.T."/>
            <person name="Shen C.H."/>
            <person name="Shi J.S."/>
            <person name="Xu Z.H."/>
        </authorList>
    </citation>
    <scope>NUCLEOTIDE SEQUENCE [LARGE SCALE GENOMIC DNA]</scope>
    <source>
        <strain evidence="9 10">JN500901</strain>
    </source>
</reference>
<evidence type="ECO:0000256" key="6">
    <source>
        <dbReference type="ARBA" id="ARBA00023136"/>
    </source>
</evidence>
<dbReference type="AlphaFoldDB" id="A0A386H1U3"/>
<dbReference type="Pfam" id="PF07690">
    <property type="entry name" value="MFS_1"/>
    <property type="match status" value="1"/>
</dbReference>
<dbReference type="SUPFAM" id="SSF103473">
    <property type="entry name" value="MFS general substrate transporter"/>
    <property type="match status" value="1"/>
</dbReference>
<dbReference type="EMBL" id="CP032416">
    <property type="protein sequence ID" value="AYD39681.1"/>
    <property type="molecule type" value="Genomic_DNA"/>
</dbReference>
<feature type="transmembrane region" description="Helical" evidence="7">
    <location>
        <begin position="306"/>
        <end position="323"/>
    </location>
</feature>
<dbReference type="Gene3D" id="1.20.1250.20">
    <property type="entry name" value="MFS general substrate transporter like domains"/>
    <property type="match status" value="2"/>
</dbReference>
<feature type="transmembrane region" description="Helical" evidence="7">
    <location>
        <begin position="236"/>
        <end position="258"/>
    </location>
</feature>
<dbReference type="KEGG" id="cfer:D4Z93_03745"/>
<evidence type="ECO:0000256" key="3">
    <source>
        <dbReference type="ARBA" id="ARBA00022475"/>
    </source>
</evidence>
<dbReference type="PIRSF" id="PIRSF002808">
    <property type="entry name" value="Hexose_phosphate_transp"/>
    <property type="match status" value="1"/>
</dbReference>
<evidence type="ECO:0000313" key="10">
    <source>
        <dbReference type="Proteomes" id="UP000266301"/>
    </source>
</evidence>
<feature type="transmembrane region" description="Helical" evidence="7">
    <location>
        <begin position="86"/>
        <end position="105"/>
    </location>
</feature>
<feature type="transmembrane region" description="Helical" evidence="7">
    <location>
        <begin position="329"/>
        <end position="355"/>
    </location>
</feature>
<dbReference type="GO" id="GO:0005886">
    <property type="term" value="C:plasma membrane"/>
    <property type="evidence" value="ECO:0007669"/>
    <property type="project" value="UniProtKB-SubCell"/>
</dbReference>
<accession>A0A386H1U3</accession>
<dbReference type="InterPro" id="IPR050382">
    <property type="entry name" value="MFS_Na/Anion_cotransporter"/>
</dbReference>
<evidence type="ECO:0000256" key="4">
    <source>
        <dbReference type="ARBA" id="ARBA00022692"/>
    </source>
</evidence>
<keyword evidence="3" id="KW-1003">Cell membrane</keyword>
<feature type="domain" description="Major facilitator superfamily (MFS) profile" evidence="8">
    <location>
        <begin position="20"/>
        <end position="420"/>
    </location>
</feature>
<feature type="transmembrane region" description="Helical" evidence="7">
    <location>
        <begin position="270"/>
        <end position="294"/>
    </location>
</feature>
<keyword evidence="2" id="KW-0813">Transport</keyword>
<comment type="subcellular location">
    <subcellularLocation>
        <location evidence="1">Cell membrane</location>
        <topology evidence="1">Multi-pass membrane protein</topology>
    </subcellularLocation>
</comment>
<keyword evidence="5 7" id="KW-1133">Transmembrane helix</keyword>
<evidence type="ECO:0000256" key="1">
    <source>
        <dbReference type="ARBA" id="ARBA00004651"/>
    </source>
</evidence>